<feature type="transmembrane region" description="Helical" evidence="12">
    <location>
        <begin position="137"/>
        <end position="160"/>
    </location>
</feature>
<comment type="subcellular location">
    <subcellularLocation>
        <location evidence="1">Cell membrane</location>
        <topology evidence="1">Multi-pass membrane protein</topology>
    </subcellularLocation>
</comment>
<sequence length="477" mass="52654">MHTSVQLLADAPPQLLPARELMAFTLASHIILVPLGVALPFITLVMHYRGLRRQDPAALLLARRWSAVMAVQFAVGVVTGTVLSFEFGLLWPGLMGRWGDVFGIGFGVEAWAFFLEAVLIAIYLYGWRRLKPRTHFLLGLPLPAAALLGAFGILAANSWMNTPRGFSLDSEGNPVDVNVWKAIFTPMFGPQYWHFVVAMVLTAGYVVAGVYAVGWLRGRRDHYHRLGFAVPFTIAAVATPVQFVLGDSIARQVFHKQPVKFAALEIVWETDTHVPEYLFGRMHPDGSVSGGIKIPQLDSILAGFSPDTKVIGLSSVPADARPTATQATIAHWAFDLMVVIGSVLVLLALWYGLVWLRHRRLPESRWFYRGAACAGVASVVAVECGWIATEVGRQPWIVYENMRVAEAVTATRSETLWIMLGLVIVVYVFIFGSLLAVLLKMRTRWRRADEQQAAEEPAEPPEADTPYGPRSETAGRP</sequence>
<feature type="transmembrane region" description="Helical" evidence="12">
    <location>
        <begin position="67"/>
        <end position="89"/>
    </location>
</feature>
<feature type="transmembrane region" description="Helical" evidence="12">
    <location>
        <begin position="101"/>
        <end position="125"/>
    </location>
</feature>
<dbReference type="GO" id="GO:0016682">
    <property type="term" value="F:oxidoreductase activity, acting on diphenols and related substances as donors, oxygen as acceptor"/>
    <property type="evidence" value="ECO:0007669"/>
    <property type="project" value="TreeGrafter"/>
</dbReference>
<evidence type="ECO:0000256" key="7">
    <source>
        <dbReference type="ARBA" id="ARBA00022723"/>
    </source>
</evidence>
<comment type="similarity">
    <text evidence="2 12">Belongs to the cytochrome ubiquinol oxidase subunit 1 family.</text>
</comment>
<protein>
    <submittedName>
        <fullName evidence="14">Cytochrome ubiquinol oxidase subunit I</fullName>
    </submittedName>
</protein>
<keyword evidence="6 12" id="KW-0812">Transmembrane</keyword>
<feature type="transmembrane region" description="Helical" evidence="12">
    <location>
        <begin position="21"/>
        <end position="46"/>
    </location>
</feature>
<evidence type="ECO:0000256" key="1">
    <source>
        <dbReference type="ARBA" id="ARBA00004651"/>
    </source>
</evidence>
<evidence type="ECO:0000256" key="4">
    <source>
        <dbReference type="ARBA" id="ARBA00022475"/>
    </source>
</evidence>
<evidence type="ECO:0000256" key="6">
    <source>
        <dbReference type="ARBA" id="ARBA00022692"/>
    </source>
</evidence>
<proteinExistence type="inferred from homology"/>
<dbReference type="OrthoDB" id="9807042at2"/>
<organism evidence="14 15">
    <name type="scientific">Streptomyces venezuelae</name>
    <dbReference type="NCBI Taxonomy" id="54571"/>
    <lineage>
        <taxon>Bacteria</taxon>
        <taxon>Bacillati</taxon>
        <taxon>Actinomycetota</taxon>
        <taxon>Actinomycetes</taxon>
        <taxon>Kitasatosporales</taxon>
        <taxon>Streptomycetaceae</taxon>
        <taxon>Streptomyces</taxon>
    </lineage>
</organism>
<feature type="transmembrane region" description="Helical" evidence="12">
    <location>
        <begin position="192"/>
        <end position="214"/>
    </location>
</feature>
<keyword evidence="4 12" id="KW-1003">Cell membrane</keyword>
<keyword evidence="5 12" id="KW-0349">Heme</keyword>
<keyword evidence="8 12" id="KW-0249">Electron transport</keyword>
<evidence type="ECO:0000313" key="15">
    <source>
        <dbReference type="Proteomes" id="UP000325211"/>
    </source>
</evidence>
<dbReference type="GO" id="GO:0020037">
    <property type="term" value="F:heme binding"/>
    <property type="evidence" value="ECO:0007669"/>
    <property type="project" value="TreeGrafter"/>
</dbReference>
<feature type="transmembrane region" description="Helical" evidence="12">
    <location>
        <begin position="366"/>
        <end position="388"/>
    </location>
</feature>
<dbReference type="GO" id="GO:0019646">
    <property type="term" value="P:aerobic electron transport chain"/>
    <property type="evidence" value="ECO:0007669"/>
    <property type="project" value="InterPro"/>
</dbReference>
<dbReference type="PANTHER" id="PTHR30365:SF14">
    <property type="entry name" value="CYTOCHROME BD MENAQUINOL OXIDASE SUBUNIT I-RELATED"/>
    <property type="match status" value="1"/>
</dbReference>
<keyword evidence="3 12" id="KW-0813">Transport</keyword>
<evidence type="ECO:0000256" key="2">
    <source>
        <dbReference type="ARBA" id="ARBA00009819"/>
    </source>
</evidence>
<evidence type="ECO:0000256" key="9">
    <source>
        <dbReference type="ARBA" id="ARBA00022989"/>
    </source>
</evidence>
<dbReference type="GO" id="GO:0005886">
    <property type="term" value="C:plasma membrane"/>
    <property type="evidence" value="ECO:0007669"/>
    <property type="project" value="UniProtKB-SubCell"/>
</dbReference>
<keyword evidence="11 12" id="KW-0472">Membrane</keyword>
<gene>
    <name evidence="14" type="ORF">DEJ50_18670</name>
</gene>
<dbReference type="EMBL" id="CP029190">
    <property type="protein sequence ID" value="QES49527.1"/>
    <property type="molecule type" value="Genomic_DNA"/>
</dbReference>
<dbReference type="InterPro" id="IPR002585">
    <property type="entry name" value="Cyt-d_ubiquinol_oxidase_su_1"/>
</dbReference>
<dbReference type="PIRSF" id="PIRSF006446">
    <property type="entry name" value="Cyt_quinol_oxidase_1"/>
    <property type="match status" value="1"/>
</dbReference>
<feature type="compositionally biased region" description="Acidic residues" evidence="13">
    <location>
        <begin position="452"/>
        <end position="462"/>
    </location>
</feature>
<dbReference type="PANTHER" id="PTHR30365">
    <property type="entry name" value="CYTOCHROME D UBIQUINOL OXIDASE"/>
    <property type="match status" value="1"/>
</dbReference>
<keyword evidence="9 12" id="KW-1133">Transmembrane helix</keyword>
<evidence type="ECO:0000313" key="14">
    <source>
        <dbReference type="EMBL" id="QES49527.1"/>
    </source>
</evidence>
<evidence type="ECO:0000256" key="3">
    <source>
        <dbReference type="ARBA" id="ARBA00022448"/>
    </source>
</evidence>
<dbReference type="RefSeq" id="WP_150209115.1">
    <property type="nucleotide sequence ID" value="NZ_CP029190.1"/>
</dbReference>
<name>A0A5P2D5P8_STRVZ</name>
<keyword evidence="10 12" id="KW-0408">Iron</keyword>
<feature type="transmembrane region" description="Helical" evidence="12">
    <location>
        <begin position="416"/>
        <end position="439"/>
    </location>
</feature>
<evidence type="ECO:0000256" key="10">
    <source>
        <dbReference type="ARBA" id="ARBA00023004"/>
    </source>
</evidence>
<accession>A0A5P2D5P8</accession>
<feature type="transmembrane region" description="Helical" evidence="12">
    <location>
        <begin position="226"/>
        <end position="245"/>
    </location>
</feature>
<reference evidence="14 15" key="1">
    <citation type="submission" date="2018-05" db="EMBL/GenBank/DDBJ databases">
        <title>Streptomyces venezuelae.</title>
        <authorList>
            <person name="Kim W."/>
            <person name="Lee N."/>
            <person name="Cho B.-K."/>
        </authorList>
    </citation>
    <scope>NUCLEOTIDE SEQUENCE [LARGE SCALE GENOMIC DNA]</scope>
    <source>
        <strain evidence="14 15">ATCC 21782</strain>
    </source>
</reference>
<evidence type="ECO:0000256" key="8">
    <source>
        <dbReference type="ARBA" id="ARBA00022982"/>
    </source>
</evidence>
<evidence type="ECO:0000256" key="5">
    <source>
        <dbReference type="ARBA" id="ARBA00022617"/>
    </source>
</evidence>
<dbReference type="Pfam" id="PF01654">
    <property type="entry name" value="Cyt_bd_oxida_I"/>
    <property type="match status" value="1"/>
</dbReference>
<evidence type="ECO:0000256" key="13">
    <source>
        <dbReference type="SAM" id="MobiDB-lite"/>
    </source>
</evidence>
<feature type="transmembrane region" description="Helical" evidence="12">
    <location>
        <begin position="329"/>
        <end position="354"/>
    </location>
</feature>
<feature type="region of interest" description="Disordered" evidence="13">
    <location>
        <begin position="450"/>
        <end position="477"/>
    </location>
</feature>
<dbReference type="AlphaFoldDB" id="A0A5P2D5P8"/>
<keyword evidence="7 12" id="KW-0479">Metal-binding</keyword>
<dbReference type="Proteomes" id="UP000325211">
    <property type="component" value="Chromosome"/>
</dbReference>
<dbReference type="GO" id="GO:0070069">
    <property type="term" value="C:cytochrome complex"/>
    <property type="evidence" value="ECO:0007669"/>
    <property type="project" value="UniProtKB-UniRule"/>
</dbReference>
<evidence type="ECO:0000256" key="12">
    <source>
        <dbReference type="PIRNR" id="PIRNR006446"/>
    </source>
</evidence>
<dbReference type="GO" id="GO:0009055">
    <property type="term" value="F:electron transfer activity"/>
    <property type="evidence" value="ECO:0007669"/>
    <property type="project" value="UniProtKB-UniRule"/>
</dbReference>
<dbReference type="GO" id="GO:0046872">
    <property type="term" value="F:metal ion binding"/>
    <property type="evidence" value="ECO:0007669"/>
    <property type="project" value="UniProtKB-UniRule"/>
</dbReference>
<evidence type="ECO:0000256" key="11">
    <source>
        <dbReference type="ARBA" id="ARBA00023136"/>
    </source>
</evidence>